<feature type="domain" description="SPW repeat-containing integral membrane" evidence="12">
    <location>
        <begin position="716"/>
        <end position="805"/>
    </location>
</feature>
<gene>
    <name evidence="14" type="ORF">HOP61_08635</name>
</gene>
<reference evidence="14" key="2">
    <citation type="journal article" date="2021" name="Front. Microbiol.">
        <title>Aerobic Denitrification and Heterotrophic Sulfur Oxidation in the Genus Halomonas Revealed by Six Novel Species Characterizations and Genome-Based Analysis.</title>
        <authorList>
            <person name="Wang L."/>
            <person name="Shao Z."/>
        </authorList>
    </citation>
    <scope>NUCLEOTIDE SEQUENCE</scope>
    <source>
        <strain evidence="14">MCCC 1A05776</strain>
    </source>
</reference>
<dbReference type="AlphaFoldDB" id="A0AAW4YU06"/>
<feature type="transmembrane region" description="Helical" evidence="10">
    <location>
        <begin position="470"/>
        <end position="488"/>
    </location>
</feature>
<feature type="transmembrane region" description="Helical" evidence="10">
    <location>
        <begin position="790"/>
        <end position="807"/>
    </location>
</feature>
<organism evidence="14 15">
    <name type="scientific">Billgrantia desiderata</name>
    <dbReference type="NCBI Taxonomy" id="52021"/>
    <lineage>
        <taxon>Bacteria</taxon>
        <taxon>Pseudomonadati</taxon>
        <taxon>Pseudomonadota</taxon>
        <taxon>Gammaproteobacteria</taxon>
        <taxon>Oceanospirillales</taxon>
        <taxon>Halomonadaceae</taxon>
        <taxon>Billgrantia</taxon>
    </lineage>
</organism>
<evidence type="ECO:0000313" key="14">
    <source>
        <dbReference type="EMBL" id="MCE8051355.1"/>
    </source>
</evidence>
<dbReference type="GO" id="GO:0016020">
    <property type="term" value="C:membrane"/>
    <property type="evidence" value="ECO:0007669"/>
    <property type="project" value="UniProtKB-SubCell"/>
</dbReference>
<dbReference type="GO" id="GO:0048038">
    <property type="term" value="F:quinone binding"/>
    <property type="evidence" value="ECO:0007669"/>
    <property type="project" value="UniProtKB-KW"/>
</dbReference>
<feature type="transmembrane region" description="Helical" evidence="10">
    <location>
        <begin position="767"/>
        <end position="784"/>
    </location>
</feature>
<comment type="similarity">
    <text evidence="2">Belongs to the VKOR family.</text>
</comment>
<evidence type="ECO:0000256" key="1">
    <source>
        <dbReference type="ARBA" id="ARBA00004141"/>
    </source>
</evidence>
<dbReference type="Pfam" id="PF01370">
    <property type="entry name" value="Epimerase"/>
    <property type="match status" value="1"/>
</dbReference>
<evidence type="ECO:0000256" key="6">
    <source>
        <dbReference type="ARBA" id="ARBA00023002"/>
    </source>
</evidence>
<proteinExistence type="inferred from homology"/>
<dbReference type="InterPro" id="IPR036291">
    <property type="entry name" value="NAD(P)-bd_dom_sf"/>
</dbReference>
<dbReference type="Gene3D" id="1.20.1440.130">
    <property type="entry name" value="VKOR domain"/>
    <property type="match status" value="1"/>
</dbReference>
<keyword evidence="5 10" id="KW-1133">Transmembrane helix</keyword>
<feature type="transmembrane region" description="Helical" evidence="10">
    <location>
        <begin position="714"/>
        <end position="735"/>
    </location>
</feature>
<evidence type="ECO:0000256" key="9">
    <source>
        <dbReference type="ARBA" id="ARBA00023284"/>
    </source>
</evidence>
<keyword evidence="9" id="KW-0676">Redox-active center</keyword>
<keyword evidence="3 10" id="KW-0812">Transmembrane</keyword>
<feature type="transmembrane region" description="Helical" evidence="10">
    <location>
        <begin position="741"/>
        <end position="760"/>
    </location>
</feature>
<dbReference type="EMBL" id="JABFTS010000002">
    <property type="protein sequence ID" value="MCE8051355.1"/>
    <property type="molecule type" value="Genomic_DNA"/>
</dbReference>
<comment type="caution">
    <text evidence="14">The sequence shown here is derived from an EMBL/GenBank/DDBJ whole genome shotgun (WGS) entry which is preliminary data.</text>
</comment>
<feature type="domain" description="NAD-dependent epimerase/dehydratase" evidence="11">
    <location>
        <begin position="14"/>
        <end position="243"/>
    </location>
</feature>
<dbReference type="Pfam" id="PF03779">
    <property type="entry name" value="SPW"/>
    <property type="match status" value="2"/>
</dbReference>
<evidence type="ECO:0000256" key="4">
    <source>
        <dbReference type="ARBA" id="ARBA00022719"/>
    </source>
</evidence>
<protein>
    <submittedName>
        <fullName evidence="14">NAD-dependent epimerase/dehydratase family protein</fullName>
    </submittedName>
</protein>
<dbReference type="Pfam" id="PF07884">
    <property type="entry name" value="VKOR"/>
    <property type="match status" value="1"/>
</dbReference>
<evidence type="ECO:0000259" key="13">
    <source>
        <dbReference type="Pfam" id="PF07884"/>
    </source>
</evidence>
<dbReference type="Proteomes" id="UP001320178">
    <property type="component" value="Unassembled WGS sequence"/>
</dbReference>
<comment type="subcellular location">
    <subcellularLocation>
        <location evidence="1">Membrane</location>
        <topology evidence="1">Multi-pass membrane protein</topology>
    </subcellularLocation>
</comment>
<dbReference type="GO" id="GO:0016491">
    <property type="term" value="F:oxidoreductase activity"/>
    <property type="evidence" value="ECO:0007669"/>
    <property type="project" value="UniProtKB-KW"/>
</dbReference>
<dbReference type="InterPro" id="IPR050177">
    <property type="entry name" value="Lipid_A_modif_metabolic_enz"/>
</dbReference>
<evidence type="ECO:0000256" key="8">
    <source>
        <dbReference type="ARBA" id="ARBA00023157"/>
    </source>
</evidence>
<feature type="transmembrane region" description="Helical" evidence="10">
    <location>
        <begin position="392"/>
        <end position="412"/>
    </location>
</feature>
<feature type="transmembrane region" description="Helical" evidence="10">
    <location>
        <begin position="522"/>
        <end position="542"/>
    </location>
</feature>
<feature type="domain" description="SPW repeat-containing integral membrane" evidence="12">
    <location>
        <begin position="394"/>
        <end position="486"/>
    </location>
</feature>
<evidence type="ECO:0000256" key="7">
    <source>
        <dbReference type="ARBA" id="ARBA00023136"/>
    </source>
</evidence>
<keyword evidence="8" id="KW-1015">Disulfide bond</keyword>
<keyword evidence="4" id="KW-0874">Quinone</keyword>
<reference evidence="14" key="1">
    <citation type="submission" date="2020-05" db="EMBL/GenBank/DDBJ databases">
        <authorList>
            <person name="Wang L."/>
            <person name="Shao Z."/>
        </authorList>
    </citation>
    <scope>NUCLEOTIDE SEQUENCE</scope>
    <source>
        <strain evidence="14">MCCC 1A05776</strain>
    </source>
</reference>
<evidence type="ECO:0000256" key="5">
    <source>
        <dbReference type="ARBA" id="ARBA00022989"/>
    </source>
</evidence>
<evidence type="ECO:0000259" key="12">
    <source>
        <dbReference type="Pfam" id="PF03779"/>
    </source>
</evidence>
<dbReference type="CDD" id="cd12919">
    <property type="entry name" value="VKOR_2"/>
    <property type="match status" value="1"/>
</dbReference>
<feature type="transmembrane region" description="Helical" evidence="10">
    <location>
        <begin position="443"/>
        <end position="464"/>
    </location>
</feature>
<dbReference type="InterPro" id="IPR038354">
    <property type="entry name" value="VKOR_sf"/>
</dbReference>
<feature type="transmembrane region" description="Helical" evidence="10">
    <location>
        <begin position="579"/>
        <end position="599"/>
    </location>
</feature>
<dbReference type="RefSeq" id="WP_086510312.1">
    <property type="nucleotide sequence ID" value="NZ_JABFTS010000002.1"/>
</dbReference>
<evidence type="ECO:0000313" key="15">
    <source>
        <dbReference type="Proteomes" id="UP001320178"/>
    </source>
</evidence>
<evidence type="ECO:0000256" key="3">
    <source>
        <dbReference type="ARBA" id="ARBA00022692"/>
    </source>
</evidence>
<sequence>MQDKEVATENKPLVVITGASGGVGTALTHSLKADYHIIGLDRSKGEEADESYEFDLTEVDSIKRTMHEIAERHGRDIAAVVHLAAYFDFTGEESPLYEKVNEQGTRNLLEALADMNVERFIYSSTMLVHEPQVPGRRVNEKTPIGPTWAYPKSKARTEEVIREYATMPYTLLRLAGMYDEKTSVPTLSHQIARIYEHTLKSHFYSGNTNAGQACVHKEDMVEAFRRTIDRRRELPEKNEILIGEEHAVSYEALQNRLGELIHGKKKWKTVVMPKPLAKTGALLEEKSEPLVPDDFDKGEKPFIRPFMIDMADDHYELDIRRAREQLGWEPQHEVFDTLEAMVDHLLADPHGWYQANGITPPDWIEEAEEKGVNPERVLEDYQAHTQREHYRFLWAHFFNIALGAWLVVSPATLGYDGAMAYSDMASGLLLTLFGALSLSLKLIWARWVCAVIGLWVLFAPLVFWSDSAAAYLNGTIVGTLAIGFAAVVRPAPGISPAAAMTGPTTPPGWNNNPSSWRQRMPIIALAFVGFFISRYLAAYQLGHIDAVWDPFFDGTREGLNGTEDIITSEASEAWPIPDAGLGGIVYMLEILLGFIGAANRWRTMPWIVASFGVLIVPLGVVSVTFIIIQPILIGTWCTLCLIQAGAMLLQIAYAFNEFVATGEFLKRRRQAGAPVLKIFFTGDTDEGPNESPDEDFQRKPTAILGDALGTGVNLPWNLALCILIGAWLMLTRITFGAEGTLANWDHLVGALLITLGIIAMAESARPVRWLMIPLATILLFTPFLHGADMAATINSLVCAVAVIALCLRRGPIRGEYGSWNRLLE</sequence>
<keyword evidence="6" id="KW-0560">Oxidoreductase</keyword>
<evidence type="ECO:0000256" key="2">
    <source>
        <dbReference type="ARBA" id="ARBA00006214"/>
    </source>
</evidence>
<accession>A0AAW4YU06</accession>
<evidence type="ECO:0000259" key="11">
    <source>
        <dbReference type="Pfam" id="PF01370"/>
    </source>
</evidence>
<feature type="domain" description="Vitamin K epoxide reductase" evidence="13">
    <location>
        <begin position="521"/>
        <end position="654"/>
    </location>
</feature>
<name>A0AAW4YU06_9GAMM</name>
<evidence type="ECO:0000256" key="10">
    <source>
        <dbReference type="SAM" id="Phobius"/>
    </source>
</evidence>
<dbReference type="PANTHER" id="PTHR43245">
    <property type="entry name" value="BIFUNCTIONAL POLYMYXIN RESISTANCE PROTEIN ARNA"/>
    <property type="match status" value="1"/>
</dbReference>
<dbReference type="InterPro" id="IPR005530">
    <property type="entry name" value="SPW"/>
</dbReference>
<feature type="transmembrane region" description="Helical" evidence="10">
    <location>
        <begin position="633"/>
        <end position="659"/>
    </location>
</feature>
<keyword evidence="7 10" id="KW-0472">Membrane</keyword>
<feature type="transmembrane region" description="Helical" evidence="10">
    <location>
        <begin position="606"/>
        <end position="627"/>
    </location>
</feature>
<dbReference type="Gene3D" id="3.40.50.720">
    <property type="entry name" value="NAD(P)-binding Rossmann-like Domain"/>
    <property type="match status" value="1"/>
</dbReference>
<dbReference type="SUPFAM" id="SSF51735">
    <property type="entry name" value="NAD(P)-binding Rossmann-fold domains"/>
    <property type="match status" value="1"/>
</dbReference>
<feature type="transmembrane region" description="Helical" evidence="10">
    <location>
        <begin position="418"/>
        <end position="436"/>
    </location>
</feature>
<dbReference type="InterPro" id="IPR012932">
    <property type="entry name" value="VKOR"/>
</dbReference>
<dbReference type="InterPro" id="IPR001509">
    <property type="entry name" value="Epimerase_deHydtase"/>
</dbReference>